<dbReference type="OrthoDB" id="8735006at2"/>
<feature type="transmembrane region" description="Helical" evidence="6">
    <location>
        <begin position="402"/>
        <end position="426"/>
    </location>
</feature>
<dbReference type="RefSeq" id="WP_054551529.1">
    <property type="nucleotide sequence ID" value="NZ_LJTC01000002.1"/>
</dbReference>
<feature type="transmembrane region" description="Helical" evidence="6">
    <location>
        <begin position="21"/>
        <end position="44"/>
    </location>
</feature>
<dbReference type="InterPro" id="IPR003838">
    <property type="entry name" value="ABC3_permease_C"/>
</dbReference>
<keyword evidence="4 6" id="KW-1133">Transmembrane helix</keyword>
<dbReference type="PATRIC" id="fig|570156.3.peg.598"/>
<evidence type="ECO:0000313" key="10">
    <source>
        <dbReference type="Proteomes" id="UP000050378"/>
    </source>
</evidence>
<dbReference type="InterPro" id="IPR025857">
    <property type="entry name" value="MacB_PCD"/>
</dbReference>
<dbReference type="Pfam" id="PF12704">
    <property type="entry name" value="MacB_PCD"/>
    <property type="match status" value="1"/>
</dbReference>
<keyword evidence="2" id="KW-1003">Cell membrane</keyword>
<feature type="domain" description="ABC3 transporter permease C-terminal" evidence="7">
    <location>
        <begin position="315"/>
        <end position="430"/>
    </location>
</feature>
<evidence type="ECO:0000256" key="6">
    <source>
        <dbReference type="SAM" id="Phobius"/>
    </source>
</evidence>
<evidence type="ECO:0000256" key="4">
    <source>
        <dbReference type="ARBA" id="ARBA00022989"/>
    </source>
</evidence>
<dbReference type="Pfam" id="PF02687">
    <property type="entry name" value="FtsX"/>
    <property type="match status" value="1"/>
</dbReference>
<dbReference type="AlphaFoldDB" id="A0A0P7DTR8"/>
<evidence type="ECO:0000256" key="5">
    <source>
        <dbReference type="ARBA" id="ARBA00023136"/>
    </source>
</evidence>
<evidence type="ECO:0000259" key="7">
    <source>
        <dbReference type="Pfam" id="PF02687"/>
    </source>
</evidence>
<dbReference type="PANTHER" id="PTHR30572">
    <property type="entry name" value="MEMBRANE COMPONENT OF TRANSPORTER-RELATED"/>
    <property type="match status" value="1"/>
</dbReference>
<evidence type="ECO:0000256" key="2">
    <source>
        <dbReference type="ARBA" id="ARBA00022475"/>
    </source>
</evidence>
<dbReference type="STRING" id="570156.AOG27_03005"/>
<keyword evidence="5 6" id="KW-0472">Membrane</keyword>
<comment type="caution">
    <text evidence="9">The sequence shown here is derived from an EMBL/GenBank/DDBJ whole genome shotgun (WGS) entry which is preliminary data.</text>
</comment>
<name>A0A0P7DTR8_9GAMM</name>
<evidence type="ECO:0000256" key="1">
    <source>
        <dbReference type="ARBA" id="ARBA00004651"/>
    </source>
</evidence>
<dbReference type="EMBL" id="LJTC01000002">
    <property type="protein sequence ID" value="KPM84771.1"/>
    <property type="molecule type" value="Genomic_DNA"/>
</dbReference>
<gene>
    <name evidence="9" type="ORF">AOG27_03005</name>
</gene>
<evidence type="ECO:0000313" key="9">
    <source>
        <dbReference type="EMBL" id="KPM84771.1"/>
    </source>
</evidence>
<evidence type="ECO:0000259" key="8">
    <source>
        <dbReference type="Pfam" id="PF12704"/>
    </source>
</evidence>
<comment type="subcellular location">
    <subcellularLocation>
        <location evidence="1">Cell membrane</location>
        <topology evidence="1">Multi-pass membrane protein</topology>
    </subcellularLocation>
</comment>
<keyword evidence="9" id="KW-0547">Nucleotide-binding</keyword>
<sequence length="437" mass="49579">MFLHYLDLSWRSFKRTPLVSFLMVLAIAIGIGVTMTSLSVYHMMSADPIPEKSSDLYTVQLQTMDEGRTWWTVDNMPLQLTYQDAVNLNQANAGGKRVTMVRTGFSVYLDSDKVKPFIGQARLTTPDFFDMFNLSFIYGGVWSAQQEADAAPVVVINKELNDKLFAGENPVGKMVYLDDASYEVIGVIDDWDITTKYYDLNNGAFNKTEQLFLPFSLMKARELENWGNTNGWKHEKTNTFNDKLNSEMVWLQFWVELKTPAEKQAYQDFLMAYMQEQRKLGRFNREKLTATLRDVNEWMQYNNVVSEDNEILVGLSFMFLAVCLANILGLLLAKFLRRAPEVGVRRALGASKRQIFFQHIVEVAMLGFLGGILGIILAQVGLLGVRQSYSYYQSLATMDLTMLLSAPVIAISTCVIAGLYPAWLVCKTNPAIYLKSQ</sequence>
<keyword evidence="9" id="KW-0067">ATP-binding</keyword>
<proteinExistence type="predicted"/>
<feature type="domain" description="MacB-like periplasmic core" evidence="8">
    <location>
        <begin position="20"/>
        <end position="267"/>
    </location>
</feature>
<dbReference type="GO" id="GO:0005524">
    <property type="term" value="F:ATP binding"/>
    <property type="evidence" value="ECO:0007669"/>
    <property type="project" value="UniProtKB-KW"/>
</dbReference>
<evidence type="ECO:0000256" key="3">
    <source>
        <dbReference type="ARBA" id="ARBA00022692"/>
    </source>
</evidence>
<organism evidence="9 10">
    <name type="scientific">Pseudoalteromonas lipolytica</name>
    <dbReference type="NCBI Taxonomy" id="570156"/>
    <lineage>
        <taxon>Bacteria</taxon>
        <taxon>Pseudomonadati</taxon>
        <taxon>Pseudomonadota</taxon>
        <taxon>Gammaproteobacteria</taxon>
        <taxon>Alteromonadales</taxon>
        <taxon>Pseudoalteromonadaceae</taxon>
        <taxon>Pseudoalteromonas</taxon>
    </lineage>
</organism>
<dbReference type="GO" id="GO:0005886">
    <property type="term" value="C:plasma membrane"/>
    <property type="evidence" value="ECO:0007669"/>
    <property type="project" value="UniProtKB-SubCell"/>
</dbReference>
<feature type="transmembrane region" description="Helical" evidence="6">
    <location>
        <begin position="311"/>
        <end position="336"/>
    </location>
</feature>
<dbReference type="Proteomes" id="UP000050378">
    <property type="component" value="Unassembled WGS sequence"/>
</dbReference>
<dbReference type="PANTHER" id="PTHR30572:SF18">
    <property type="entry name" value="ABC-TYPE MACROLIDE FAMILY EXPORT SYSTEM PERMEASE COMPONENT 2"/>
    <property type="match status" value="1"/>
</dbReference>
<keyword evidence="3 6" id="KW-0812">Transmembrane</keyword>
<feature type="transmembrane region" description="Helical" evidence="6">
    <location>
        <begin position="356"/>
        <end position="382"/>
    </location>
</feature>
<accession>A0A0P7DTR8</accession>
<reference evidence="9 10" key="1">
    <citation type="submission" date="2015-09" db="EMBL/GenBank/DDBJ databases">
        <title>Draft Genome Sequence of Pseudoalteromonas lipolytica UCD-48B.</title>
        <authorList>
            <person name="Krusor M."/>
            <person name="Coil D.A."/>
            <person name="Lang J.M."/>
            <person name="Eisen J.A."/>
            <person name="Alexiev A."/>
        </authorList>
    </citation>
    <scope>NUCLEOTIDE SEQUENCE [LARGE SCALE GENOMIC DNA]</scope>
    <source>
        <strain evidence="9 10">UCD-48B</strain>
    </source>
</reference>
<dbReference type="InterPro" id="IPR050250">
    <property type="entry name" value="Macrolide_Exporter_MacB"/>
</dbReference>
<protein>
    <submittedName>
        <fullName evidence="9">ABC transporter ATP-binding protein</fullName>
    </submittedName>
</protein>
<dbReference type="GO" id="GO:0022857">
    <property type="term" value="F:transmembrane transporter activity"/>
    <property type="evidence" value="ECO:0007669"/>
    <property type="project" value="TreeGrafter"/>
</dbReference>